<organism evidence="1 2">
    <name type="scientific">Olsenella profusa</name>
    <dbReference type="NCBI Taxonomy" id="138595"/>
    <lineage>
        <taxon>Bacteria</taxon>
        <taxon>Bacillati</taxon>
        <taxon>Actinomycetota</taxon>
        <taxon>Coriobacteriia</taxon>
        <taxon>Coriobacteriales</taxon>
        <taxon>Atopobiaceae</taxon>
        <taxon>Olsenella</taxon>
    </lineage>
</organism>
<proteinExistence type="predicted"/>
<dbReference type="Gene3D" id="3.30.2310.20">
    <property type="entry name" value="RelE-like"/>
    <property type="match status" value="1"/>
</dbReference>
<dbReference type="Proteomes" id="UP000712527">
    <property type="component" value="Unassembled WGS sequence"/>
</dbReference>
<evidence type="ECO:0000313" key="1">
    <source>
        <dbReference type="EMBL" id="MBM6774572.1"/>
    </source>
</evidence>
<dbReference type="InterPro" id="IPR035093">
    <property type="entry name" value="RelE/ParE_toxin_dom_sf"/>
</dbReference>
<dbReference type="PANTHER" id="PTHR40266">
    <property type="entry name" value="TOXIN HIGB-1"/>
    <property type="match status" value="1"/>
</dbReference>
<protein>
    <submittedName>
        <fullName evidence="1">Type II toxin-antitoxin system RelE/ParE family toxin</fullName>
    </submittedName>
</protein>
<gene>
    <name evidence="1" type="ORF">H9X80_03295</name>
</gene>
<comment type="caution">
    <text evidence="1">The sequence shown here is derived from an EMBL/GenBank/DDBJ whole genome shotgun (WGS) entry which is preliminary data.</text>
</comment>
<reference evidence="1 2" key="1">
    <citation type="journal article" date="2021" name="Sci. Rep.">
        <title>The distribution of antibiotic resistance genes in chicken gut microbiota commensals.</title>
        <authorList>
            <person name="Juricova H."/>
            <person name="Matiasovicova J."/>
            <person name="Kubasova T."/>
            <person name="Cejkova D."/>
            <person name="Rychlik I."/>
        </authorList>
    </citation>
    <scope>NUCLEOTIDE SEQUENCE [LARGE SCALE GENOMIC DNA]</scope>
    <source>
        <strain evidence="1 2">An794</strain>
    </source>
</reference>
<sequence>MIRSFRDEDTERLATGFRVARFVSFERVALRKLRQLQVAATLDDLRVPPGNRLEALKGDRVGTYSIRINDQFRLCFRWVEEGAEDVEIVDYH</sequence>
<name>A0ABS2F197_9ACTN</name>
<dbReference type="Pfam" id="PF05015">
    <property type="entry name" value="HigB-like_toxin"/>
    <property type="match status" value="1"/>
</dbReference>
<dbReference type="RefSeq" id="WP_204792932.1">
    <property type="nucleotide sequence ID" value="NZ_JACSNQ010000004.1"/>
</dbReference>
<dbReference type="EMBL" id="JACSNQ010000004">
    <property type="protein sequence ID" value="MBM6774572.1"/>
    <property type="molecule type" value="Genomic_DNA"/>
</dbReference>
<evidence type="ECO:0000313" key="2">
    <source>
        <dbReference type="Proteomes" id="UP000712527"/>
    </source>
</evidence>
<keyword evidence="2" id="KW-1185">Reference proteome</keyword>
<dbReference type="SUPFAM" id="SSF143011">
    <property type="entry name" value="RelE-like"/>
    <property type="match status" value="1"/>
</dbReference>
<accession>A0ABS2F197</accession>
<dbReference type="InterPro" id="IPR007711">
    <property type="entry name" value="HigB-1"/>
</dbReference>
<dbReference type="PANTHER" id="PTHR40266:SF2">
    <property type="entry name" value="TOXIN HIGB-1"/>
    <property type="match status" value="1"/>
</dbReference>